<dbReference type="InterPro" id="IPR001251">
    <property type="entry name" value="CRAL-TRIO_dom"/>
</dbReference>
<dbReference type="AlphaFoldDB" id="A0A1Y1NMB2"/>
<reference evidence="2" key="1">
    <citation type="journal article" date="2016" name="Sci. Rep.">
        <title>Molecular characterization of firefly nuptial gifts: a multi-omics approach sheds light on postcopulatory sexual selection.</title>
        <authorList>
            <person name="Al-Wathiqui N."/>
            <person name="Fallon T.R."/>
            <person name="South A."/>
            <person name="Weng J.K."/>
            <person name="Lewis S.M."/>
        </authorList>
    </citation>
    <scope>NUCLEOTIDE SEQUENCE</scope>
</reference>
<dbReference type="InterPro" id="IPR036273">
    <property type="entry name" value="CRAL/TRIO_N_dom_sf"/>
</dbReference>
<dbReference type="GO" id="GO:0016020">
    <property type="term" value="C:membrane"/>
    <property type="evidence" value="ECO:0007669"/>
    <property type="project" value="TreeGrafter"/>
</dbReference>
<dbReference type="SUPFAM" id="SSF46938">
    <property type="entry name" value="CRAL/TRIO N-terminal domain"/>
    <property type="match status" value="1"/>
</dbReference>
<proteinExistence type="predicted"/>
<evidence type="ECO:0000313" key="2">
    <source>
        <dbReference type="EMBL" id="JAV98300.1"/>
    </source>
</evidence>
<dbReference type="SMART" id="SM00516">
    <property type="entry name" value="SEC14"/>
    <property type="match status" value="1"/>
</dbReference>
<dbReference type="Gene3D" id="3.40.525.10">
    <property type="entry name" value="CRAL-TRIO lipid binding domain"/>
    <property type="match status" value="1"/>
</dbReference>
<dbReference type="SUPFAM" id="SSF52087">
    <property type="entry name" value="CRAL/TRIO domain"/>
    <property type="match status" value="1"/>
</dbReference>
<protein>
    <recommendedName>
        <fullName evidence="1">CRAL-TRIO domain-containing protein</fullName>
    </recommendedName>
</protein>
<feature type="domain" description="CRAL-TRIO" evidence="1">
    <location>
        <begin position="126"/>
        <end position="265"/>
    </location>
</feature>
<dbReference type="PROSITE" id="PS50191">
    <property type="entry name" value="CRAL_TRIO"/>
    <property type="match status" value="1"/>
</dbReference>
<dbReference type="EMBL" id="GEZM01000714">
    <property type="protein sequence ID" value="JAV98300.1"/>
    <property type="molecule type" value="Transcribed_RNA"/>
</dbReference>
<sequence>MESLQWFFDAELLQSLRTEMSEVKFGFSAGAIIQAGHVSDDDLQLLKIWQRETDLPQLTDEQLVLFLIATGSSVELCKATIETHFRIKTKTPVLFKDRNVQNEDLRKIARVMHFAVMPERYGGSTLFFSGLNDSNYRNLDFACFLRMNCLIVEAILQDNNPQDVIYAVDCRGSTFMHAWKINVHLLKVYFDYIQHGLPCRIKNVHFLHSNRVMHTIYNMFKPWIGQEISSKIKLHSSQESTNSFYEWIPKRYLPKQFGGDLESIRVYHERTMKKLVELQFYFDAEQKLWLRD</sequence>
<dbReference type="CDD" id="cd00170">
    <property type="entry name" value="SEC14"/>
    <property type="match status" value="1"/>
</dbReference>
<name>A0A1Y1NMB2_PHOPY</name>
<dbReference type="GO" id="GO:1902936">
    <property type="term" value="F:phosphatidylinositol bisphosphate binding"/>
    <property type="evidence" value="ECO:0007669"/>
    <property type="project" value="TreeGrafter"/>
</dbReference>
<dbReference type="InterPro" id="IPR036865">
    <property type="entry name" value="CRAL-TRIO_dom_sf"/>
</dbReference>
<organism evidence="2">
    <name type="scientific">Photinus pyralis</name>
    <name type="common">Common eastern firefly</name>
    <name type="synonym">Lampyris pyralis</name>
    <dbReference type="NCBI Taxonomy" id="7054"/>
    <lineage>
        <taxon>Eukaryota</taxon>
        <taxon>Metazoa</taxon>
        <taxon>Ecdysozoa</taxon>
        <taxon>Arthropoda</taxon>
        <taxon>Hexapoda</taxon>
        <taxon>Insecta</taxon>
        <taxon>Pterygota</taxon>
        <taxon>Neoptera</taxon>
        <taxon>Endopterygota</taxon>
        <taxon>Coleoptera</taxon>
        <taxon>Polyphaga</taxon>
        <taxon>Elateriformia</taxon>
        <taxon>Elateroidea</taxon>
        <taxon>Lampyridae</taxon>
        <taxon>Lampyrinae</taxon>
        <taxon>Photinus</taxon>
    </lineage>
</organism>
<dbReference type="Pfam" id="PF00650">
    <property type="entry name" value="CRAL_TRIO"/>
    <property type="match status" value="1"/>
</dbReference>
<evidence type="ECO:0000259" key="1">
    <source>
        <dbReference type="PROSITE" id="PS50191"/>
    </source>
</evidence>
<accession>A0A1Y1NMB2</accession>
<dbReference type="PANTHER" id="PTHR10174:SF213">
    <property type="entry name" value="CRAL-TRIO DOMAIN-CONTAINING PROTEIN"/>
    <property type="match status" value="1"/>
</dbReference>
<dbReference type="PANTHER" id="PTHR10174">
    <property type="entry name" value="ALPHA-TOCOPHEROL TRANSFER PROTEIN-RELATED"/>
    <property type="match status" value="1"/>
</dbReference>